<sequence length="773" mass="86217">MKEIGGSLGIYNLENVQTKEEAKEAKLLHKNCLRELILEWDIKRSNKDPVKEQNVLASLVAHNNLQGLCIRGHRGTSCPAWLCENLSVECLESLCLDGISWKNLPPLGEIWMANELGGEYQGCSISSPTFHNLKSLKLSNISRLKKWVGSGTCPLFSHLEVLRIVDCRELIELPFSHPPTCCQAQREEKISWFPKLWKLVIIDCPKLVSFPPIPWRTGAPCSAYIARVGLCSEELMYPSHFSEKEMYPSHFFKKEMYPSHELELILKIKGRGGQGDVFWSGLNFSNLTDLEELCMEKIPFLPLEHLRALTSLRKILIDGVSSFLWPVEGANDGIYRLPVEDLVIRRCNVSEKELTRLLSFLPNLSKLRICSCENITGLGVAEGAETVSEEQQEQETSVGEEEIISAATEEGLLLLPPHLQRLYISSCRNLSLRSNPEDGEEGSGGGLQRLRSLRVLEVWSCPEFLSCYSSSSVFPFPNCLQHLTLGGAKYMETLQALSNLIYLTECELFFELRGLDGLCPLLSHGRLTKLQIDPHSTRMCPSALTPFSTNPLDVWTGSTTGFLAAPICSLLSSTLTKFELSLEKEMKCFTKEQEEALQLLTSLQELHFSASQKHWPYLSKLQCLPAGLDKLINLKRLTIYRCSSIRSLPSLPSSLQKLVIYDCYAIQSLPNSLPSSLEILSIFRCKAIKSLPDSLPSSLEILSISSCKAIKSLPDSLPSSLKTLKISSCDAIKSLPDSLLSSMLELDVSSSSNSKELKMACRKLKGTIPIVKA</sequence>
<dbReference type="Pfam" id="PF25019">
    <property type="entry name" value="LRR_R13L1-DRL21"/>
    <property type="match status" value="1"/>
</dbReference>
<dbReference type="PANTHER" id="PTHR47186:SF36">
    <property type="entry name" value="NB-ARC DOMAIN-CONTAINING PROTEIN"/>
    <property type="match status" value="1"/>
</dbReference>
<evidence type="ECO:0000313" key="3">
    <source>
        <dbReference type="Proteomes" id="UP000324705"/>
    </source>
</evidence>
<proteinExistence type="predicted"/>
<organism evidence="2 3">
    <name type="scientific">Triticum turgidum subsp. durum</name>
    <name type="common">Durum wheat</name>
    <name type="synonym">Triticum durum</name>
    <dbReference type="NCBI Taxonomy" id="4567"/>
    <lineage>
        <taxon>Eukaryota</taxon>
        <taxon>Viridiplantae</taxon>
        <taxon>Streptophyta</taxon>
        <taxon>Embryophyta</taxon>
        <taxon>Tracheophyta</taxon>
        <taxon>Spermatophyta</taxon>
        <taxon>Magnoliopsida</taxon>
        <taxon>Liliopsida</taxon>
        <taxon>Poales</taxon>
        <taxon>Poaceae</taxon>
        <taxon>BOP clade</taxon>
        <taxon>Pooideae</taxon>
        <taxon>Triticodae</taxon>
        <taxon>Triticeae</taxon>
        <taxon>Triticinae</taxon>
        <taxon>Triticum</taxon>
    </lineage>
</organism>
<dbReference type="Gene3D" id="3.80.10.10">
    <property type="entry name" value="Ribonuclease Inhibitor"/>
    <property type="match status" value="3"/>
</dbReference>
<dbReference type="InterPro" id="IPR056789">
    <property type="entry name" value="LRR_R13L1-DRL21"/>
</dbReference>
<dbReference type="Gramene" id="TRITD2Bv1G225420.4">
    <property type="protein sequence ID" value="TRITD2Bv1G225420.4"/>
    <property type="gene ID" value="TRITD2Bv1G225420"/>
</dbReference>
<dbReference type="PANTHER" id="PTHR47186">
    <property type="entry name" value="LEUCINE-RICH REPEAT-CONTAINING PROTEIN 57"/>
    <property type="match status" value="1"/>
</dbReference>
<dbReference type="Proteomes" id="UP000324705">
    <property type="component" value="Chromosome 2B"/>
</dbReference>
<dbReference type="SUPFAM" id="SSF52058">
    <property type="entry name" value="L domain-like"/>
    <property type="match status" value="2"/>
</dbReference>
<evidence type="ECO:0000259" key="1">
    <source>
        <dbReference type="Pfam" id="PF25019"/>
    </source>
</evidence>
<keyword evidence="3" id="KW-1185">Reference proteome</keyword>
<dbReference type="EMBL" id="LT934114">
    <property type="protein sequence ID" value="VAH52162.1"/>
    <property type="molecule type" value="Genomic_DNA"/>
</dbReference>
<accession>A0A9R1RS74</accession>
<gene>
    <name evidence="2" type="ORF">TRITD_2Bv1G225420</name>
</gene>
<evidence type="ECO:0000313" key="2">
    <source>
        <dbReference type="EMBL" id="VAH52162.1"/>
    </source>
</evidence>
<reference evidence="2 3" key="1">
    <citation type="submission" date="2017-09" db="EMBL/GenBank/DDBJ databases">
        <authorList>
            <consortium name="International Durum Wheat Genome Sequencing Consortium (IDWGSC)"/>
            <person name="Milanesi L."/>
        </authorList>
    </citation>
    <scope>NUCLEOTIDE SEQUENCE [LARGE SCALE GENOMIC DNA]</scope>
    <source>
        <strain evidence="3">cv. Svevo</strain>
    </source>
</reference>
<feature type="domain" description="R13L1/DRL21-like LRR repeat region" evidence="1">
    <location>
        <begin position="1"/>
        <end position="110"/>
    </location>
</feature>
<dbReference type="AlphaFoldDB" id="A0A9R1RS74"/>
<dbReference type="InterPro" id="IPR032675">
    <property type="entry name" value="LRR_dom_sf"/>
</dbReference>
<name>A0A9R1RS74_TRITD</name>
<protein>
    <recommendedName>
        <fullName evidence="1">R13L1/DRL21-like LRR repeat region domain-containing protein</fullName>
    </recommendedName>
</protein>